<dbReference type="Proteomes" id="UP000596202">
    <property type="component" value="Chromosome"/>
</dbReference>
<accession>A0A9Q7E976</accession>
<dbReference type="RefSeq" id="WP_002992121.1">
    <property type="nucleotide sequence ID" value="NZ_CP068108.1"/>
</dbReference>
<evidence type="ECO:0000256" key="1">
    <source>
        <dbReference type="SAM" id="SignalP"/>
    </source>
</evidence>
<reference evidence="2 3" key="1">
    <citation type="submission" date="2021-01" db="EMBL/GenBank/DDBJ databases">
        <title>FDA dAtabase for Regulatory Grade micrObial Sequences (FDA-ARGOS): Supporting development and validation of Infectious Disease Dx tests.</title>
        <authorList>
            <person name="Sproer C."/>
            <person name="Gronow S."/>
            <person name="Severitt S."/>
            <person name="Schroder I."/>
            <person name="Tallon L."/>
            <person name="Sadzewicz L."/>
            <person name="Zhao X."/>
            <person name="Boylan J."/>
            <person name="Ott S."/>
            <person name="Bowen H."/>
            <person name="Vavikolanu K."/>
            <person name="Mehta A."/>
            <person name="Aluvathingal J."/>
            <person name="Nadendla S."/>
            <person name="Lowell S."/>
            <person name="Myers T."/>
            <person name="Yan Y."/>
            <person name="Sichtig H."/>
        </authorList>
    </citation>
    <scope>NUCLEOTIDE SEQUENCE [LARGE SCALE GENOMIC DNA]</scope>
    <source>
        <strain evidence="2 3">FDAARGOS_1131</strain>
    </source>
</reference>
<protein>
    <submittedName>
        <fullName evidence="2">Uncharacterized protein</fullName>
    </submittedName>
</protein>
<dbReference type="GeneID" id="93527449"/>
<sequence>MKKITVIAALLGGICFAQAQVGIGTSRPKDSALLDLTASDKGILIPRVELTSSNVFAPIVGDKEEGLLVYNTKKAGSGDTAVEPGFYFWKKENNGHWERVSSKGDIETVINNMGTDVESIVELLQKAYPSNKLGDSPTTEKAGGMVYTPGENGGNSKIGYVVYDTASSGYKTIDVTSEFEAIVSGTESNTTIVSYKNEQYYLSESYMRSGASTDTSTWQRVPDGAIKIEVVGAISENIKNILENVIVEVDGRQYSFEDYIEYISETTKKDGETKIVLDTDGQAEFQTWDKVGEAWKVVSNDKFSRIVKANETQTTLTRSENGQDYAKLALDPKAQGKVVYEFTDEKGETSYIDLGGDIKYVIENNNDIYESIQNIINQGGNVYYGKIAGGTENVLYMKDTSVEPAVDTPIDISQTIINNITTNMTDENINIFKNQLGNTINVGGESSSFTGDTYVKGGVTYYIYKGLYSATIEGKTADIKSNGGKIRIDKPVFEIVSINLKYGIGTPAPVTGLTLSGNDIAFKIGSGSYYIVLSAEDLSVDVVVEFASTQKPAGIE</sequence>
<name>A0A9Q7E976_MYROD</name>
<dbReference type="OrthoDB" id="1247310at2"/>
<feature type="chain" id="PRO_5040495387" evidence="1">
    <location>
        <begin position="20"/>
        <end position="556"/>
    </location>
</feature>
<gene>
    <name evidence="2" type="ORF">I6I88_07265</name>
</gene>
<evidence type="ECO:0000313" key="3">
    <source>
        <dbReference type="Proteomes" id="UP000596202"/>
    </source>
</evidence>
<keyword evidence="1" id="KW-0732">Signal</keyword>
<dbReference type="AlphaFoldDB" id="A0A9Q7E976"/>
<evidence type="ECO:0000313" key="2">
    <source>
        <dbReference type="EMBL" id="QQU01531.1"/>
    </source>
</evidence>
<feature type="signal peptide" evidence="1">
    <location>
        <begin position="1"/>
        <end position="19"/>
    </location>
</feature>
<organism evidence="2 3">
    <name type="scientific">Myroides odoratus</name>
    <name type="common">Flavobacterium odoratum</name>
    <dbReference type="NCBI Taxonomy" id="256"/>
    <lineage>
        <taxon>Bacteria</taxon>
        <taxon>Pseudomonadati</taxon>
        <taxon>Bacteroidota</taxon>
        <taxon>Flavobacteriia</taxon>
        <taxon>Flavobacteriales</taxon>
        <taxon>Flavobacteriaceae</taxon>
        <taxon>Myroides</taxon>
    </lineage>
</organism>
<dbReference type="EMBL" id="CP068108">
    <property type="protein sequence ID" value="QQU01531.1"/>
    <property type="molecule type" value="Genomic_DNA"/>
</dbReference>
<proteinExistence type="predicted"/>